<evidence type="ECO:0000313" key="1">
    <source>
        <dbReference type="EMBL" id="AKP50314.1"/>
    </source>
</evidence>
<dbReference type="STRING" id="320787.CA2015_0856"/>
<dbReference type="EMBL" id="CP012040">
    <property type="protein sequence ID" value="AKP50314.1"/>
    <property type="molecule type" value="Genomic_DNA"/>
</dbReference>
<dbReference type="KEGG" id="camu:CA2015_0856"/>
<gene>
    <name evidence="1" type="ORF">CA2015_0856</name>
</gene>
<organism evidence="1 2">
    <name type="scientific">Cyclobacterium amurskyense</name>
    <dbReference type="NCBI Taxonomy" id="320787"/>
    <lineage>
        <taxon>Bacteria</taxon>
        <taxon>Pseudomonadati</taxon>
        <taxon>Bacteroidota</taxon>
        <taxon>Cytophagia</taxon>
        <taxon>Cytophagales</taxon>
        <taxon>Cyclobacteriaceae</taxon>
        <taxon>Cyclobacterium</taxon>
    </lineage>
</organism>
<accession>A0A0H4P816</accession>
<proteinExistence type="predicted"/>
<dbReference type="AlphaFoldDB" id="A0A0H4P816"/>
<protein>
    <recommendedName>
        <fullName evidence="3">TIGR02757 family protein</fullName>
    </recommendedName>
</protein>
<reference evidence="1 2" key="1">
    <citation type="submission" date="2015-07" db="EMBL/GenBank/DDBJ databases">
        <authorList>
            <person name="Kim K.M."/>
        </authorList>
    </citation>
    <scope>NUCLEOTIDE SEQUENCE [LARGE SCALE GENOMIC DNA]</scope>
    <source>
        <strain evidence="1 2">KCTC 12363</strain>
    </source>
</reference>
<dbReference type="Pfam" id="PF09674">
    <property type="entry name" value="DUF2400"/>
    <property type="match status" value="1"/>
</dbReference>
<keyword evidence="2" id="KW-1185">Reference proteome</keyword>
<dbReference type="NCBIfam" id="TIGR02757">
    <property type="entry name" value="TIGR02757 family protein"/>
    <property type="match status" value="1"/>
</dbReference>
<dbReference type="Proteomes" id="UP000036520">
    <property type="component" value="Chromosome"/>
</dbReference>
<dbReference type="OrthoDB" id="9773332at2"/>
<dbReference type="PATRIC" id="fig|320787.5.peg.954"/>
<name>A0A0H4P816_9BACT</name>
<dbReference type="RefSeq" id="WP_048640769.1">
    <property type="nucleotide sequence ID" value="NZ_CP012040.1"/>
</dbReference>
<evidence type="ECO:0008006" key="3">
    <source>
        <dbReference type="Google" id="ProtNLM"/>
    </source>
</evidence>
<dbReference type="InterPro" id="IPR014127">
    <property type="entry name" value="CHP02757"/>
</dbReference>
<evidence type="ECO:0000313" key="2">
    <source>
        <dbReference type="Proteomes" id="UP000036520"/>
    </source>
</evidence>
<sequence>MDDLKEFLDEKVSLFNQPSFIENDPVSIPHRFVKQQDIEISGFFAAVLAWGQRKTIINKSLELMDMMGNSPHDFVLNHSEQELKQLMRFKHRTFNDLDTLYFIDFFSRYYKDNLSLEGAFTRGYSTDIDVMELLLSNFHDYFFQSDLAPRRTRKHVATPKKKSACKRINMFLRWMVRKDDKGVDFGIWNKISPSQLVCPCDLHVDRIGRSLGLIKRKQTDWQTAMGLTKNLRIFDATDPVKYDFALFGLGVLQNEKNSALK</sequence>